<feature type="disulfide bond" evidence="2">
    <location>
        <begin position="2011"/>
        <end position="2029"/>
    </location>
</feature>
<reference evidence="6" key="3">
    <citation type="submission" date="2015-06" db="UniProtKB">
        <authorList>
            <consortium name="EnsemblMetazoa"/>
        </authorList>
    </citation>
    <scope>IDENTIFICATION</scope>
</reference>
<feature type="domain" description="MAM" evidence="4">
    <location>
        <begin position="407"/>
        <end position="435"/>
    </location>
</feature>
<sequence>MSITVRGLPGRGKSDTWWIEAACVLSSALFSSLKKSHSFMFLTISKTRTDCGDVAKVILLVLTMGAVEYQAAAKGEFEAEKPLSKSRHAIVRSGQVNDAVERLTRFENKLEDERKRKMEEKKEYLKKKAKGREMEDEDEEDEAPAKKKRKRKHKKKQVEEEKEIETPKKKEKLSQKKSPILKNSKSSDSENETSNRKKKAKKVESTPVAKSHTDSEGESPKKKKKKTLTNGNVLSPIEKSPKELAPVKKVQRRKSLESGLLSSTKSDKKNERKSLDQTEAPANETILENGEIEIYIPRKPKTKKQSPKRDNFASFDSGKTPPPAFVKKAVAKTEPKKKAKKLLKADDLDTPTGNKRVSFIMARNTAQEFEDSFTEPKPFNPFVLPDTGILKPSPANSPAITPKRNMVGFEATRGNGYQSDIAVDDISITTGKCNGSTRPVDSKPSNDSSVMCNWGNMVWSRCTKTNSGWDNCTWYNDHMTNPAKSAEHWGQCVAENGTFGSCVWKNGTMQPCKWGKAAMHWAHCEWNNGLQSICHWKNNNWGGCSWLGQNRSPGNSDVQYSYNSDTMDTNKGGSSGWESNRGDGGDSMQDEWGKCTFSIGNWGYCSWDHGMLKGCHLGQMTTGTELHKYCDFGNSTTLSCSMKNGTWNNCTVDSNMNSTSTYAPNDWSICSISNGTWGFCNSKNKTCRWGKSDKMEKAKNSTVLCSWGNMTWSECQWGNGNWSGCQWHNKGNSSSNKTLEHWGQCTMDNEMWGSCKWANGSIRECYWNDGKNNNLQWAMCAWDGGVDTHCQEKNGVWMCDWGNKTMGNKSMAYTSMPIGMKNQSDHWGKCSFSFGVWAKCKAGFTSIEECHMGKGKGLTEATEKYCDWGKNMTTKCVRDMHGWKCDNSSMSNMNATNGNWSQCHMDNGTWGWCTLGNGKSWCMWGKKHRMSHSKSVMCSWHSKVWSRCKWSDEKGWRSCSWHNRKMMNNSGADMSGNGTMMNGTMMNGTMNEPHWGQCVKDDGVFGTCTFANGSMGACNWTTDPKESQPHKWARCEWSDNTISTCHYKNNSYRGCKGGGIDGSWGHCQMSTGFWAQCQLLNGSLHNCTWGDMKMENERMKNQSDHWGKCSFSFGVWAKCKAGFTSIEECHMGKGKGLTEATEKYCDWGKNMTTKCVRDMNGWKCDNSSMSNMNATNGNWSQCHMDNGTWGWCTLGNGKPWCMWGKKHRMSHSKSVMCSWHSKVWSRCKWSDEKGWRSCSWHNRKMMNNSGADMSGNGTMMNGTMMNGTMNEPHWGQCVKDDGVFGTCTFANGSMGACNWTTDPKESQPHKWARCEWSDNTISTCHYKNNSYRGCKGGGIDGSWGRCQMSTGFWAQCQLLNGSLHNCTWGDMKMKNESDDWHFCFWDRGYSTECFGTNKSNCHSVAIPNSAAMDPSGWGMCASSMGSWGFCNKDTNTCYQGTMKSVNVMCSWHSKVWSRCKWSDEKGWRSCSWHNRKMMNNSGADMSGNGTMMNGTMMNGTMNEPHWGQCVKDDGVFGTCTFANGSMGACNWTTDPKESQPHKWARCEWSDNTISTCHYKNNSYRGCKGGGIDGSWGHCQMSTGFWAQCQLLNGSLHNCTWGDMKMKNESDDWHFCFWDRGYSTECFGTNKSNCHSVAIPNSAAMDPSGWGMCASSMGSWGFCNKDTNTCYQGTMNKTTVLCSWGPGVWSNCAWSKKGWDKCSWYKNPNKLSDKNSSATHWGQCIRDDKVWGTCLFANGSMGACNWTTDPIESKPRKWARCQWQDDSSSICFEGDTGFGDCSSRGVGIGKCIFSTGVWKKCMMNGRTLANCTGNNDDSFRKDCFWDNGYSTTCHDSQGKNCTHSTTMRQTPAAPVWGMCFTSNNKWGWCNKVKMECYFGSYNANVTGRLANDMTEMRIHPAMSVVKANYPAKLLCNILEVASSKDKPIISWHFPNGTKIHNTGLRGFRQQDRFQTKTLYSVDSGEYMSSLAMSLTNPEMSGFFECHAAYNGKNVIAKTLVLIEVCGTGSYKCGDNECIPNRWVCDGRADCSNLSDEINCI</sequence>
<reference evidence="5 7" key="2">
    <citation type="journal article" date="2013" name="Nature">
        <title>Insights into bilaterian evolution from three spiralian genomes.</title>
        <authorList>
            <person name="Simakov O."/>
            <person name="Marletaz F."/>
            <person name="Cho S.J."/>
            <person name="Edsinger-Gonzales E."/>
            <person name="Havlak P."/>
            <person name="Hellsten U."/>
            <person name="Kuo D.H."/>
            <person name="Larsson T."/>
            <person name="Lv J."/>
            <person name="Arendt D."/>
            <person name="Savage R."/>
            <person name="Osoegawa K."/>
            <person name="de Jong P."/>
            <person name="Grimwood J."/>
            <person name="Chapman J.A."/>
            <person name="Shapiro H."/>
            <person name="Aerts A."/>
            <person name="Otillar R.P."/>
            <person name="Terry A.Y."/>
            <person name="Boore J.L."/>
            <person name="Grigoriev I.V."/>
            <person name="Lindberg D.R."/>
            <person name="Seaver E.C."/>
            <person name="Weisblat D.A."/>
            <person name="Putnam N.H."/>
            <person name="Rokhsar D.S."/>
        </authorList>
    </citation>
    <scope>NUCLEOTIDE SEQUENCE</scope>
    <source>
        <strain evidence="5 7">I ESC-2004</strain>
    </source>
</reference>
<dbReference type="PROSITE" id="PS50068">
    <property type="entry name" value="LDLRA_2"/>
    <property type="match status" value="1"/>
</dbReference>
<dbReference type="STRING" id="283909.R7U3M9"/>
<feature type="compositionally biased region" description="Basic and acidic residues" evidence="3">
    <location>
        <begin position="211"/>
        <end position="220"/>
    </location>
</feature>
<feature type="compositionally biased region" description="Basic residues" evidence="3">
    <location>
        <begin position="146"/>
        <end position="156"/>
    </location>
</feature>
<dbReference type="InterPro" id="IPR036055">
    <property type="entry name" value="LDL_receptor-like_sf"/>
</dbReference>
<dbReference type="SUPFAM" id="SSF57424">
    <property type="entry name" value="LDL receptor-like module"/>
    <property type="match status" value="1"/>
</dbReference>
<feature type="disulfide bond" evidence="2">
    <location>
        <begin position="2004"/>
        <end position="2016"/>
    </location>
</feature>
<dbReference type="PROSITE" id="PS50060">
    <property type="entry name" value="MAM_2"/>
    <property type="match status" value="1"/>
</dbReference>
<evidence type="ECO:0000313" key="5">
    <source>
        <dbReference type="EMBL" id="ELU00589.1"/>
    </source>
</evidence>
<protein>
    <recommendedName>
        <fullName evidence="4">MAM domain-containing protein</fullName>
    </recommendedName>
</protein>
<dbReference type="EMBL" id="AMQN01009647">
    <property type="status" value="NOT_ANNOTATED_CDS"/>
    <property type="molecule type" value="Genomic_DNA"/>
</dbReference>
<feature type="compositionally biased region" description="Basic and acidic residues" evidence="3">
    <location>
        <begin position="265"/>
        <end position="276"/>
    </location>
</feature>
<dbReference type="CDD" id="cd00112">
    <property type="entry name" value="LDLa"/>
    <property type="match status" value="1"/>
</dbReference>
<feature type="disulfide bond" evidence="2">
    <location>
        <begin position="2023"/>
        <end position="2038"/>
    </location>
</feature>
<accession>R7U3M9</accession>
<proteinExistence type="predicted"/>
<feature type="compositionally biased region" description="Polar residues" evidence="3">
    <location>
        <begin position="566"/>
        <end position="578"/>
    </location>
</feature>
<dbReference type="OrthoDB" id="10020456at2759"/>
<evidence type="ECO:0000256" key="3">
    <source>
        <dbReference type="SAM" id="MobiDB-lite"/>
    </source>
</evidence>
<evidence type="ECO:0000256" key="2">
    <source>
        <dbReference type="PROSITE-ProRule" id="PRU00124"/>
    </source>
</evidence>
<feature type="region of interest" description="Disordered" evidence="3">
    <location>
        <begin position="566"/>
        <end position="587"/>
    </location>
</feature>
<dbReference type="InterPro" id="IPR002172">
    <property type="entry name" value="LDrepeatLR_classA_rpt"/>
</dbReference>
<dbReference type="Proteomes" id="UP000014760">
    <property type="component" value="Unassembled WGS sequence"/>
</dbReference>
<keyword evidence="1 2" id="KW-1015">Disulfide bond</keyword>
<evidence type="ECO:0000313" key="6">
    <source>
        <dbReference type="EnsemblMetazoa" id="CapteP221969"/>
    </source>
</evidence>
<dbReference type="SMART" id="SM00192">
    <property type="entry name" value="LDLa"/>
    <property type="match status" value="1"/>
</dbReference>
<dbReference type="Pfam" id="PF00057">
    <property type="entry name" value="Ldl_recept_a"/>
    <property type="match status" value="1"/>
</dbReference>
<dbReference type="PROSITE" id="PS01209">
    <property type="entry name" value="LDLRA_1"/>
    <property type="match status" value="1"/>
</dbReference>
<feature type="compositionally biased region" description="Basic and acidic residues" evidence="3">
    <location>
        <begin position="164"/>
        <end position="174"/>
    </location>
</feature>
<dbReference type="HOGENOM" id="CLU_233297_0_0_1"/>
<evidence type="ECO:0000256" key="1">
    <source>
        <dbReference type="ARBA" id="ARBA00023157"/>
    </source>
</evidence>
<dbReference type="OMA" id="WAWCILE"/>
<reference evidence="7" key="1">
    <citation type="submission" date="2012-12" db="EMBL/GenBank/DDBJ databases">
        <authorList>
            <person name="Hellsten U."/>
            <person name="Grimwood J."/>
            <person name="Chapman J.A."/>
            <person name="Shapiro H."/>
            <person name="Aerts A."/>
            <person name="Otillar R.P."/>
            <person name="Terry A.Y."/>
            <person name="Boore J.L."/>
            <person name="Simakov O."/>
            <person name="Marletaz F."/>
            <person name="Cho S.-J."/>
            <person name="Edsinger-Gonzales E."/>
            <person name="Havlak P."/>
            <person name="Kuo D.-H."/>
            <person name="Larsson T."/>
            <person name="Lv J."/>
            <person name="Arendt D."/>
            <person name="Savage R."/>
            <person name="Osoegawa K."/>
            <person name="de Jong P."/>
            <person name="Lindberg D.R."/>
            <person name="Seaver E.C."/>
            <person name="Weisblat D.A."/>
            <person name="Putnam N.H."/>
            <person name="Grigoriev I.V."/>
            <person name="Rokhsar D.S."/>
        </authorList>
    </citation>
    <scope>NUCLEOTIDE SEQUENCE</scope>
    <source>
        <strain evidence="7">I ESC-2004</strain>
    </source>
</reference>
<gene>
    <name evidence="5" type="ORF">CAPTEDRAFT_221969</name>
</gene>
<dbReference type="InterPro" id="IPR023415">
    <property type="entry name" value="LDLR_class-A_CS"/>
</dbReference>
<dbReference type="EMBL" id="AMQN01009649">
    <property type="status" value="NOT_ANNOTATED_CDS"/>
    <property type="molecule type" value="Genomic_DNA"/>
</dbReference>
<organism evidence="5">
    <name type="scientific">Capitella teleta</name>
    <name type="common">Polychaete worm</name>
    <dbReference type="NCBI Taxonomy" id="283909"/>
    <lineage>
        <taxon>Eukaryota</taxon>
        <taxon>Metazoa</taxon>
        <taxon>Spiralia</taxon>
        <taxon>Lophotrochozoa</taxon>
        <taxon>Annelida</taxon>
        <taxon>Polychaeta</taxon>
        <taxon>Sedentaria</taxon>
        <taxon>Scolecida</taxon>
        <taxon>Capitellidae</taxon>
        <taxon>Capitella</taxon>
    </lineage>
</organism>
<feature type="region of interest" description="Disordered" evidence="3">
    <location>
        <begin position="114"/>
        <end position="324"/>
    </location>
</feature>
<evidence type="ECO:0000259" key="4">
    <source>
        <dbReference type="PROSITE" id="PS50060"/>
    </source>
</evidence>
<dbReference type="EMBL" id="KB305864">
    <property type="protein sequence ID" value="ELU00589.1"/>
    <property type="molecule type" value="Genomic_DNA"/>
</dbReference>
<evidence type="ECO:0000313" key="7">
    <source>
        <dbReference type="Proteomes" id="UP000014760"/>
    </source>
</evidence>
<name>R7U3M9_CAPTE</name>
<dbReference type="EMBL" id="AMQN01009648">
    <property type="status" value="NOT_ANNOTATED_CDS"/>
    <property type="molecule type" value="Genomic_DNA"/>
</dbReference>
<dbReference type="Gene3D" id="4.10.400.10">
    <property type="entry name" value="Low-density Lipoprotein Receptor"/>
    <property type="match status" value="1"/>
</dbReference>
<keyword evidence="7" id="KW-1185">Reference proteome</keyword>
<dbReference type="GO" id="GO:0016020">
    <property type="term" value="C:membrane"/>
    <property type="evidence" value="ECO:0007669"/>
    <property type="project" value="InterPro"/>
</dbReference>
<dbReference type="EnsemblMetazoa" id="CapteT221969">
    <property type="protein sequence ID" value="CapteP221969"/>
    <property type="gene ID" value="CapteG221969"/>
</dbReference>
<dbReference type="EMBL" id="AMQN01009646">
    <property type="status" value="NOT_ANNOTATED_CDS"/>
    <property type="molecule type" value="Genomic_DNA"/>
</dbReference>
<dbReference type="EMBL" id="AMQN01009645">
    <property type="status" value="NOT_ANNOTATED_CDS"/>
    <property type="molecule type" value="Genomic_DNA"/>
</dbReference>
<dbReference type="InterPro" id="IPR000998">
    <property type="entry name" value="MAM_dom"/>
</dbReference>
<feature type="compositionally biased region" description="Basic and acidic residues" evidence="3">
    <location>
        <begin position="114"/>
        <end position="123"/>
    </location>
</feature>